<dbReference type="OrthoDB" id="2325342at2"/>
<dbReference type="GO" id="GO:0003677">
    <property type="term" value="F:DNA binding"/>
    <property type="evidence" value="ECO:0007669"/>
    <property type="project" value="InterPro"/>
</dbReference>
<evidence type="ECO:0000313" key="3">
    <source>
        <dbReference type="Proteomes" id="UP000198564"/>
    </source>
</evidence>
<evidence type="ECO:0000313" key="2">
    <source>
        <dbReference type="EMBL" id="SEI88750.1"/>
    </source>
</evidence>
<protein>
    <submittedName>
        <fullName evidence="2">Transposase DDE domain-containing protein</fullName>
    </submittedName>
</protein>
<dbReference type="Gene3D" id="3.90.350.10">
    <property type="entry name" value="Transposase Inhibitor Protein From Tn5, Chain A, domain 1"/>
    <property type="match status" value="1"/>
</dbReference>
<dbReference type="EMBL" id="FNYW01000029">
    <property type="protein sequence ID" value="SEI88750.1"/>
    <property type="molecule type" value="Genomic_DNA"/>
</dbReference>
<reference evidence="3" key="1">
    <citation type="submission" date="2016-10" db="EMBL/GenBank/DDBJ databases">
        <authorList>
            <person name="Varghese N."/>
            <person name="Submissions S."/>
        </authorList>
    </citation>
    <scope>NUCLEOTIDE SEQUENCE [LARGE SCALE GENOMIC DNA]</scope>
    <source>
        <strain evidence="3">DSM 25751</strain>
    </source>
</reference>
<name>A0A1H6UKI2_9LACT</name>
<keyword evidence="3" id="KW-1185">Reference proteome</keyword>
<dbReference type="GO" id="GO:0006313">
    <property type="term" value="P:DNA transposition"/>
    <property type="evidence" value="ECO:0007669"/>
    <property type="project" value="InterPro"/>
</dbReference>
<dbReference type="Proteomes" id="UP000198564">
    <property type="component" value="Unassembled WGS sequence"/>
</dbReference>
<dbReference type="RefSeq" id="WP_091635554.1">
    <property type="nucleotide sequence ID" value="NZ_FNYW01000029.1"/>
</dbReference>
<proteinExistence type="predicted"/>
<dbReference type="Pfam" id="PF01609">
    <property type="entry name" value="DDE_Tnp_1"/>
    <property type="match status" value="1"/>
</dbReference>
<dbReference type="InterPro" id="IPR002559">
    <property type="entry name" value="Transposase_11"/>
</dbReference>
<accession>A0A1H6UKI2</accession>
<dbReference type="InterPro" id="IPR012337">
    <property type="entry name" value="RNaseH-like_sf"/>
</dbReference>
<gene>
    <name evidence="2" type="ORF">SAMN04488113_12914</name>
</gene>
<organism evidence="2 3">
    <name type="scientific">Alkalibacterium gilvum</name>
    <dbReference type="NCBI Taxonomy" id="1130080"/>
    <lineage>
        <taxon>Bacteria</taxon>
        <taxon>Bacillati</taxon>
        <taxon>Bacillota</taxon>
        <taxon>Bacilli</taxon>
        <taxon>Lactobacillales</taxon>
        <taxon>Carnobacteriaceae</taxon>
        <taxon>Alkalibacterium</taxon>
    </lineage>
</organism>
<feature type="domain" description="Transposase IS4-like" evidence="1">
    <location>
        <begin position="181"/>
        <end position="331"/>
    </location>
</feature>
<sequence>MNATEIYQTKRRLLTFLEKLTQGLSKPRKKFYSDMVYGMSKAQNTVLSDIARALEEKIDLKYTIKRLSRHGAEEKDLKQVHQNYLNTLKTSIPDNPLVIVDESDIVKPYAEKMEDLALVRDGSKNVLEKGYSTLNFSMATPSTKHPLPLYHHLYSSKEEGFQSQNIEIAKGFNAVHAFLGKKKATFVMDRGYDRNTIYEYVEDIGHHFITRLKDNRHLIHKNQRMKVPELAKRRKGKINFKTEIQGEKYSLKVSHIKVKLPVLKEVSLNMVVVYGYGATPMKLLTNHSIKGKDDVLRILKSYITRWRIEELFRVQKEEFQLEKTRTMTLSSLRILYTVMNSLIGHYSLAIEKNTSHTQVVLARARPSNTLKKIKFYLYRFIRGVSNILRFDTAGIKHFHRIEQRSNQLSLL</sequence>
<dbReference type="GO" id="GO:0004803">
    <property type="term" value="F:transposase activity"/>
    <property type="evidence" value="ECO:0007669"/>
    <property type="project" value="InterPro"/>
</dbReference>
<evidence type="ECO:0000259" key="1">
    <source>
        <dbReference type="Pfam" id="PF01609"/>
    </source>
</evidence>
<dbReference type="SUPFAM" id="SSF53098">
    <property type="entry name" value="Ribonuclease H-like"/>
    <property type="match status" value="1"/>
</dbReference>
<dbReference type="AlphaFoldDB" id="A0A1H6UKI2"/>
<dbReference type="STRING" id="1130080.SAMN04488113_12914"/>